<keyword evidence="2" id="KW-0812">Transmembrane</keyword>
<feature type="compositionally biased region" description="Low complexity" evidence="1">
    <location>
        <begin position="49"/>
        <end position="79"/>
    </location>
</feature>
<feature type="transmembrane region" description="Helical" evidence="2">
    <location>
        <begin position="194"/>
        <end position="216"/>
    </location>
</feature>
<evidence type="ECO:0000313" key="3">
    <source>
        <dbReference type="EMBL" id="MFC5178104.1"/>
    </source>
</evidence>
<protein>
    <recommendedName>
        <fullName evidence="5">DUF4064 domain-containing protein</fullName>
    </recommendedName>
</protein>
<evidence type="ECO:0008006" key="5">
    <source>
        <dbReference type="Google" id="ProtNLM"/>
    </source>
</evidence>
<comment type="caution">
    <text evidence="3">The sequence shown here is derived from an EMBL/GenBank/DDBJ whole genome shotgun (WGS) entry which is preliminary data.</text>
</comment>
<gene>
    <name evidence="3" type="ORF">ACFPGP_15585</name>
</gene>
<feature type="transmembrane region" description="Helical" evidence="2">
    <location>
        <begin position="222"/>
        <end position="240"/>
    </location>
</feature>
<feature type="compositionally biased region" description="Pro residues" evidence="1">
    <location>
        <begin position="18"/>
        <end position="28"/>
    </location>
</feature>
<proteinExistence type="predicted"/>
<keyword evidence="4" id="KW-1185">Reference proteome</keyword>
<feature type="region of interest" description="Disordered" evidence="1">
    <location>
        <begin position="1"/>
        <end position="105"/>
    </location>
</feature>
<evidence type="ECO:0000256" key="1">
    <source>
        <dbReference type="SAM" id="MobiDB-lite"/>
    </source>
</evidence>
<dbReference type="RefSeq" id="WP_378591641.1">
    <property type="nucleotide sequence ID" value="NZ_JBHSKD010000019.1"/>
</dbReference>
<reference evidence="4" key="1">
    <citation type="journal article" date="2019" name="Int. J. Syst. Evol. Microbiol.">
        <title>The Global Catalogue of Microorganisms (GCM) 10K type strain sequencing project: providing services to taxonomists for standard genome sequencing and annotation.</title>
        <authorList>
            <consortium name="The Broad Institute Genomics Platform"/>
            <consortium name="The Broad Institute Genome Sequencing Center for Infectious Disease"/>
            <person name="Wu L."/>
            <person name="Ma J."/>
        </authorList>
    </citation>
    <scope>NUCLEOTIDE SEQUENCE [LARGE SCALE GENOMIC DNA]</scope>
    <source>
        <strain evidence="4">DFY41</strain>
    </source>
</reference>
<keyword evidence="2" id="KW-1133">Transmembrane helix</keyword>
<name>A0ABW0BL69_9ACTN</name>
<organism evidence="3 4">
    <name type="scientific">Nocardioides taihuensis</name>
    <dbReference type="NCBI Taxonomy" id="1835606"/>
    <lineage>
        <taxon>Bacteria</taxon>
        <taxon>Bacillati</taxon>
        <taxon>Actinomycetota</taxon>
        <taxon>Actinomycetes</taxon>
        <taxon>Propionibacteriales</taxon>
        <taxon>Nocardioidaceae</taxon>
        <taxon>Nocardioides</taxon>
    </lineage>
</organism>
<accession>A0ABW0BL69</accession>
<keyword evidence="2" id="KW-0472">Membrane</keyword>
<dbReference type="Proteomes" id="UP001596087">
    <property type="component" value="Unassembled WGS sequence"/>
</dbReference>
<feature type="transmembrane region" description="Helical" evidence="2">
    <location>
        <begin position="109"/>
        <end position="137"/>
    </location>
</feature>
<feature type="compositionally biased region" description="Pro residues" evidence="1">
    <location>
        <begin position="36"/>
        <end position="48"/>
    </location>
</feature>
<evidence type="ECO:0000313" key="4">
    <source>
        <dbReference type="Proteomes" id="UP001596087"/>
    </source>
</evidence>
<feature type="transmembrane region" description="Helical" evidence="2">
    <location>
        <begin position="161"/>
        <end position="187"/>
    </location>
</feature>
<evidence type="ECO:0000256" key="2">
    <source>
        <dbReference type="SAM" id="Phobius"/>
    </source>
</evidence>
<dbReference type="EMBL" id="JBHSKD010000019">
    <property type="protein sequence ID" value="MFC5178104.1"/>
    <property type="molecule type" value="Genomic_DNA"/>
</dbReference>
<sequence length="255" mass="26545">MSDVNGPTGNPYGEQPHPTGPPPPPPNPYDAGSQQTPPPGQPAQPPQPFGQAAPPASADPYGQPAYGQPAYGQPAYPQPTYGEPAQPYGGYGQPAYQPPRDSSRRPGTVTAAAVITLVSAGLSLVGFVIGIFGLAVARQDFLDQIRDDQSFQDSGFSADSAYGLVMAVVIGFALWCLISCVLAIFVLRRSNIARILLVISAAVSLLVSLISIASLISGVTLLAAAATIVLLFVGGANEWFRKQPPASQIPGMTQY</sequence>